<accession>A0AAD9IQ01</accession>
<dbReference type="AlphaFoldDB" id="A0AAD9IQ01"/>
<dbReference type="Proteomes" id="UP001208570">
    <property type="component" value="Unassembled WGS sequence"/>
</dbReference>
<organism evidence="1 2">
    <name type="scientific">Paralvinella palmiformis</name>
    <dbReference type="NCBI Taxonomy" id="53620"/>
    <lineage>
        <taxon>Eukaryota</taxon>
        <taxon>Metazoa</taxon>
        <taxon>Spiralia</taxon>
        <taxon>Lophotrochozoa</taxon>
        <taxon>Annelida</taxon>
        <taxon>Polychaeta</taxon>
        <taxon>Sedentaria</taxon>
        <taxon>Canalipalpata</taxon>
        <taxon>Terebellida</taxon>
        <taxon>Terebelliformia</taxon>
        <taxon>Alvinellidae</taxon>
        <taxon>Paralvinella</taxon>
    </lineage>
</organism>
<proteinExistence type="predicted"/>
<dbReference type="EMBL" id="JAODUP010002983">
    <property type="protein sequence ID" value="KAK2138467.1"/>
    <property type="molecule type" value="Genomic_DNA"/>
</dbReference>
<protein>
    <submittedName>
        <fullName evidence="1">Uncharacterized protein</fullName>
    </submittedName>
</protein>
<evidence type="ECO:0000313" key="1">
    <source>
        <dbReference type="EMBL" id="KAK2138467.1"/>
    </source>
</evidence>
<sequence>MSVEIRTSRERGAVSSHSAVRKIVLRHVGNQELRRKLSESSQLFDAGDRRADNGASCRIVVIGSRDVGKTSIIS</sequence>
<comment type="caution">
    <text evidence="1">The sequence shown here is derived from an EMBL/GenBank/DDBJ whole genome shotgun (WGS) entry which is preliminary data.</text>
</comment>
<name>A0AAD9IQ01_9ANNE</name>
<evidence type="ECO:0000313" key="2">
    <source>
        <dbReference type="Proteomes" id="UP001208570"/>
    </source>
</evidence>
<reference evidence="1" key="1">
    <citation type="journal article" date="2023" name="Mol. Biol. Evol.">
        <title>Third-Generation Sequencing Reveals the Adaptive Role of the Epigenome in Three Deep-Sea Polychaetes.</title>
        <authorList>
            <person name="Perez M."/>
            <person name="Aroh O."/>
            <person name="Sun Y."/>
            <person name="Lan Y."/>
            <person name="Juniper S.K."/>
            <person name="Young C.R."/>
            <person name="Angers B."/>
            <person name="Qian P.Y."/>
        </authorList>
    </citation>
    <scope>NUCLEOTIDE SEQUENCE</scope>
    <source>
        <strain evidence="1">P08H-3</strain>
    </source>
</reference>
<keyword evidence="2" id="KW-1185">Reference proteome</keyword>
<gene>
    <name evidence="1" type="ORF">LSH36_2996g00000</name>
</gene>